<proteinExistence type="predicted"/>
<dbReference type="EMBL" id="UINC01001039">
    <property type="protein sequence ID" value="SUZ68671.1"/>
    <property type="molecule type" value="Genomic_DNA"/>
</dbReference>
<sequence>MNATRTSKFLGVLAGSVFVALLAAGCSLGTTDSADSTTTLPTVTTSASASSETADAAEPSSTTAAIQSAAERYGTETATTLAPILTNADTITTAGLGPVRIGQLIEEAQSEAGVELVAASTGNEACRYYTPAAGASGASFMAVNGEVVRVDISSGPITTKSGYGIGSTKDAIKEAFGSKIQESAEGDQLTYVPVSDGDKNMRVIWELDAEGMVTSLRTGRVPHVTPKIGCSGG</sequence>
<accession>A0A381PNS0</accession>
<evidence type="ECO:0000256" key="1">
    <source>
        <dbReference type="SAM" id="MobiDB-lite"/>
    </source>
</evidence>
<dbReference type="PROSITE" id="PS51257">
    <property type="entry name" value="PROKAR_LIPOPROTEIN"/>
    <property type="match status" value="1"/>
</dbReference>
<feature type="region of interest" description="Disordered" evidence="1">
    <location>
        <begin position="33"/>
        <end position="61"/>
    </location>
</feature>
<dbReference type="AlphaFoldDB" id="A0A381PNS0"/>
<name>A0A381PNS0_9ZZZZ</name>
<organism evidence="2">
    <name type="scientific">marine metagenome</name>
    <dbReference type="NCBI Taxonomy" id="408172"/>
    <lineage>
        <taxon>unclassified sequences</taxon>
        <taxon>metagenomes</taxon>
        <taxon>ecological metagenomes</taxon>
    </lineage>
</organism>
<protein>
    <submittedName>
        <fullName evidence="2">Uncharacterized protein</fullName>
    </submittedName>
</protein>
<gene>
    <name evidence="2" type="ORF">METZ01_LOCUS21525</name>
</gene>
<evidence type="ECO:0000313" key="2">
    <source>
        <dbReference type="EMBL" id="SUZ68671.1"/>
    </source>
</evidence>
<reference evidence="2" key="1">
    <citation type="submission" date="2018-05" db="EMBL/GenBank/DDBJ databases">
        <authorList>
            <person name="Lanie J.A."/>
            <person name="Ng W.-L."/>
            <person name="Kazmierczak K.M."/>
            <person name="Andrzejewski T.M."/>
            <person name="Davidsen T.M."/>
            <person name="Wayne K.J."/>
            <person name="Tettelin H."/>
            <person name="Glass J.I."/>
            <person name="Rusch D."/>
            <person name="Podicherti R."/>
            <person name="Tsui H.-C.T."/>
            <person name="Winkler M.E."/>
        </authorList>
    </citation>
    <scope>NUCLEOTIDE SEQUENCE</scope>
</reference>